<dbReference type="PANTHER" id="PTHR10067">
    <property type="entry name" value="PHOSPHATIDYLSERINE DECARBOXYLASE"/>
    <property type="match status" value="1"/>
</dbReference>
<keyword evidence="3" id="KW-0456">Lyase</keyword>
<dbReference type="GO" id="GO:0008654">
    <property type="term" value="P:phospholipid biosynthetic process"/>
    <property type="evidence" value="ECO:0007669"/>
    <property type="project" value="InterPro"/>
</dbReference>
<organism evidence="5 6">
    <name type="scientific">Geoanaerobacter pelophilus</name>
    <dbReference type="NCBI Taxonomy" id="60036"/>
    <lineage>
        <taxon>Bacteria</taxon>
        <taxon>Pseudomonadati</taxon>
        <taxon>Thermodesulfobacteriota</taxon>
        <taxon>Desulfuromonadia</taxon>
        <taxon>Geobacterales</taxon>
        <taxon>Geobacteraceae</taxon>
        <taxon>Geoanaerobacter</taxon>
    </lineage>
</organism>
<dbReference type="AlphaFoldDB" id="A0AAW4L573"/>
<evidence type="ECO:0000256" key="1">
    <source>
        <dbReference type="ARBA" id="ARBA00022793"/>
    </source>
</evidence>
<protein>
    <submittedName>
        <fullName evidence="5">Phosphatidylserine decarboxylase</fullName>
    </submittedName>
</protein>
<proteinExistence type="predicted"/>
<comment type="caution">
    <text evidence="5">The sequence shown here is derived from an EMBL/GenBank/DDBJ whole genome shotgun (WGS) entry which is preliminary data.</text>
</comment>
<name>A0AAW4L573_9BACT</name>
<keyword evidence="6" id="KW-1185">Reference proteome</keyword>
<evidence type="ECO:0000256" key="3">
    <source>
        <dbReference type="ARBA" id="ARBA00023239"/>
    </source>
</evidence>
<accession>A0AAW4L573</accession>
<sequence length="340" mass="38250">MRMMRHQYIERDSGSIVTERLFGDRMVRLLYHGVRENSTALFRMLTSNRSSHILGLVNFDRPVLSRRAFLANCGIELSECLDPPGQLDTPRKIFERRICYGECRPMPSDPAAVVSPADARVLVGSFRETSLTFLKEKFFTFEELLGSTNALWHQSFKGGDFAVFRLTPDKYHYNHTPVAGQVIDFYAIDGDYHSCNPSAVVTVATPYSKNKRVVTIIDTDVPGGTGVGLVAMIEVVALMIGDIVQAYSSKSYDDPQPVEIGMFLEKGQPKSLYRPGSSTDILIFQEERVDFARDILENMRRTDVASRFTEGFHKPLVETDIRVRSLLGMARNSSESGRTL</sequence>
<dbReference type="InterPro" id="IPR003817">
    <property type="entry name" value="PS_Dcarbxylase"/>
</dbReference>
<evidence type="ECO:0000313" key="6">
    <source>
        <dbReference type="Proteomes" id="UP000811899"/>
    </source>
</evidence>
<dbReference type="Proteomes" id="UP000811899">
    <property type="component" value="Unassembled WGS sequence"/>
</dbReference>
<dbReference type="GO" id="GO:0004609">
    <property type="term" value="F:phosphatidylserine decarboxylase activity"/>
    <property type="evidence" value="ECO:0007669"/>
    <property type="project" value="InterPro"/>
</dbReference>
<gene>
    <name evidence="5" type="ORF">KI809_17710</name>
</gene>
<keyword evidence="4" id="KW-0670">Pyruvate</keyword>
<dbReference type="Pfam" id="PF02666">
    <property type="entry name" value="PS_Dcarbxylase"/>
    <property type="match status" value="1"/>
</dbReference>
<dbReference type="EMBL" id="JAHCVJ010000009">
    <property type="protein sequence ID" value="MBT0666151.1"/>
    <property type="molecule type" value="Genomic_DNA"/>
</dbReference>
<keyword evidence="1" id="KW-0210">Decarboxylase</keyword>
<keyword evidence="2" id="KW-0865">Zymogen</keyword>
<evidence type="ECO:0000256" key="4">
    <source>
        <dbReference type="ARBA" id="ARBA00023317"/>
    </source>
</evidence>
<evidence type="ECO:0000313" key="5">
    <source>
        <dbReference type="EMBL" id="MBT0666151.1"/>
    </source>
</evidence>
<evidence type="ECO:0000256" key="2">
    <source>
        <dbReference type="ARBA" id="ARBA00023145"/>
    </source>
</evidence>
<reference evidence="5 6" key="1">
    <citation type="submission" date="2021-05" db="EMBL/GenBank/DDBJ databases">
        <title>The draft genome of Geobacter pelophilus DSM 12255.</title>
        <authorList>
            <person name="Xu Z."/>
            <person name="Masuda Y."/>
            <person name="Itoh H."/>
            <person name="Senoo K."/>
        </authorList>
    </citation>
    <scope>NUCLEOTIDE SEQUENCE [LARGE SCALE GENOMIC DNA]</scope>
    <source>
        <strain evidence="5 6">DSM 12255</strain>
    </source>
</reference>